<dbReference type="RefSeq" id="WP_100866588.1">
    <property type="nucleotide sequence ID" value="NZ_PHUF01000003.1"/>
</dbReference>
<dbReference type="Gene3D" id="3.30.2010.20">
    <property type="match status" value="1"/>
</dbReference>
<dbReference type="GO" id="GO:0006508">
    <property type="term" value="P:proteolysis"/>
    <property type="evidence" value="ECO:0007669"/>
    <property type="project" value="UniProtKB-KW"/>
</dbReference>
<dbReference type="EMBL" id="PHUF01000003">
    <property type="protein sequence ID" value="PKB19069.1"/>
    <property type="molecule type" value="Genomic_DNA"/>
</dbReference>
<protein>
    <submittedName>
        <fullName evidence="1">Putative Zn-dependent protease with MMP-like domain</fullName>
    </submittedName>
</protein>
<gene>
    <name evidence="1" type="ORF">B0I00_1297</name>
</gene>
<evidence type="ECO:0000313" key="1">
    <source>
        <dbReference type="EMBL" id="PKB19069.1"/>
    </source>
</evidence>
<dbReference type="Pfam" id="PF06262">
    <property type="entry name" value="Zincin_1"/>
    <property type="match status" value="1"/>
</dbReference>
<reference evidence="1 2" key="1">
    <citation type="submission" date="2017-11" db="EMBL/GenBank/DDBJ databases">
        <title>Genomic Encyclopedia of Type Strains, Phase III (KMG-III): the genomes of soil and plant-associated and newly described type strains.</title>
        <authorList>
            <person name="Whitman W."/>
        </authorList>
    </citation>
    <scope>NUCLEOTIDE SEQUENCE [LARGE SCALE GENOMIC DNA]</scope>
    <source>
        <strain evidence="1 2">CGMCC 1.12274</strain>
    </source>
</reference>
<keyword evidence="1" id="KW-0378">Hydrolase</keyword>
<comment type="caution">
    <text evidence="1">The sequence shown here is derived from an EMBL/GenBank/DDBJ whole genome shotgun (WGS) entry which is preliminary data.</text>
</comment>
<dbReference type="InterPro" id="IPR010428">
    <property type="entry name" value="Zincin_1"/>
</dbReference>
<keyword evidence="1" id="KW-0645">Protease</keyword>
<evidence type="ECO:0000313" key="2">
    <source>
        <dbReference type="Proteomes" id="UP000232587"/>
    </source>
</evidence>
<dbReference type="SUPFAM" id="SSF55486">
    <property type="entry name" value="Metalloproteases ('zincins'), catalytic domain"/>
    <property type="match status" value="1"/>
</dbReference>
<dbReference type="CDD" id="cd12952">
    <property type="entry name" value="MMP_ACEL2062"/>
    <property type="match status" value="1"/>
</dbReference>
<accession>A0A2N0HJF3</accession>
<dbReference type="InterPro" id="IPR038555">
    <property type="entry name" value="Zincin_1_sf"/>
</dbReference>
<proteinExistence type="predicted"/>
<dbReference type="GO" id="GO:0008233">
    <property type="term" value="F:peptidase activity"/>
    <property type="evidence" value="ECO:0007669"/>
    <property type="project" value="UniProtKB-KW"/>
</dbReference>
<sequence>MTRPFGLAPTLDEIETLALSALARLPEEFRVHLAGVAVRVEDFADQATLDALGIEDPFELTGIYEGVPVGEKFGAPNGTMPDRIRLFRGAILDEWIARGDESLEHLVAHVLIHEVGHHFGLSDADIHALEDSA</sequence>
<dbReference type="AlphaFoldDB" id="A0A2N0HJF3"/>
<name>A0A2N0HJF3_9SPHN</name>
<keyword evidence="2" id="KW-1185">Reference proteome</keyword>
<organism evidence="1 2">
    <name type="scientific">Novosphingobium kunmingense</name>
    <dbReference type="NCBI Taxonomy" id="1211806"/>
    <lineage>
        <taxon>Bacteria</taxon>
        <taxon>Pseudomonadati</taxon>
        <taxon>Pseudomonadota</taxon>
        <taxon>Alphaproteobacteria</taxon>
        <taxon>Sphingomonadales</taxon>
        <taxon>Sphingomonadaceae</taxon>
        <taxon>Novosphingobium</taxon>
    </lineage>
</organism>
<dbReference type="OrthoDB" id="9806895at2"/>
<dbReference type="Proteomes" id="UP000232587">
    <property type="component" value="Unassembled WGS sequence"/>
</dbReference>